<dbReference type="GeneID" id="56039428"/>
<evidence type="ECO:0008006" key="3">
    <source>
        <dbReference type="Google" id="ProtNLM"/>
    </source>
</evidence>
<keyword evidence="2" id="KW-1185">Reference proteome</keyword>
<sequence length="138" mass="15233">MNRRQVLRRWGLGVLFLAGCGGDRSEDSRWDTEFTVRGYECLDGEDVEDSNSAGLEQTGSQIRVRGAISDGEPRRTAKLGDVALDSTTLYITIKTIPNTESPKDCSLIVEYTAEIDVGEGNNQIDEIVVQHNGKRVKT</sequence>
<dbReference type="AlphaFoldDB" id="A0A7D5LCR1"/>
<evidence type="ECO:0000313" key="2">
    <source>
        <dbReference type="Proteomes" id="UP000509626"/>
    </source>
</evidence>
<dbReference type="EMBL" id="CP058579">
    <property type="protein sequence ID" value="QLG63550.1"/>
    <property type="molecule type" value="Genomic_DNA"/>
</dbReference>
<protein>
    <recommendedName>
        <fullName evidence="3">Lipoprotein</fullName>
    </recommendedName>
</protein>
<name>A0A7D5LCR1_9EURY</name>
<accession>A0A7D5LCR1</accession>
<dbReference type="PROSITE" id="PS51257">
    <property type="entry name" value="PROKAR_LIPOPROTEIN"/>
    <property type="match status" value="1"/>
</dbReference>
<evidence type="ECO:0000313" key="1">
    <source>
        <dbReference type="EMBL" id="QLG63550.1"/>
    </source>
</evidence>
<gene>
    <name evidence="1" type="ORF">HUG12_18175</name>
</gene>
<reference evidence="1 2" key="1">
    <citation type="submission" date="2020-06" db="EMBL/GenBank/DDBJ databases">
        <title>NJ-3-1, isolated from saline soil.</title>
        <authorList>
            <person name="Cui H.L."/>
            <person name="Shi X."/>
        </authorList>
    </citation>
    <scope>NUCLEOTIDE SEQUENCE [LARGE SCALE GENOMIC DNA]</scope>
    <source>
        <strain evidence="1 2">NJ-3-1</strain>
    </source>
</reference>
<dbReference type="KEGG" id="halu:HUG12_18175"/>
<dbReference type="RefSeq" id="WP_179270134.1">
    <property type="nucleotide sequence ID" value="NZ_CP058579.1"/>
</dbReference>
<dbReference type="Proteomes" id="UP000509626">
    <property type="component" value="Chromosome"/>
</dbReference>
<proteinExistence type="predicted"/>
<organism evidence="1 2">
    <name type="scientific">Halorarum salinum</name>
    <dbReference type="NCBI Taxonomy" id="2743089"/>
    <lineage>
        <taxon>Archaea</taxon>
        <taxon>Methanobacteriati</taxon>
        <taxon>Methanobacteriota</taxon>
        <taxon>Stenosarchaea group</taxon>
        <taxon>Halobacteria</taxon>
        <taxon>Halobacteriales</taxon>
        <taxon>Haloferacaceae</taxon>
        <taxon>Halorarum</taxon>
    </lineage>
</organism>